<dbReference type="GO" id="GO:0032259">
    <property type="term" value="P:methylation"/>
    <property type="evidence" value="ECO:0007669"/>
    <property type="project" value="UniProtKB-KW"/>
</dbReference>
<keyword evidence="7" id="KW-1185">Reference proteome</keyword>
<dbReference type="RefSeq" id="WP_111179428.1">
    <property type="nucleotide sequence ID" value="NZ_POUD01000048.1"/>
</dbReference>
<dbReference type="Pfam" id="PF08100">
    <property type="entry name" value="Dimerisation"/>
    <property type="match status" value="1"/>
</dbReference>
<evidence type="ECO:0000256" key="2">
    <source>
        <dbReference type="ARBA" id="ARBA00022679"/>
    </source>
</evidence>
<name>A0A2W2EPQ5_9ACTN</name>
<dbReference type="Proteomes" id="UP000249304">
    <property type="component" value="Unassembled WGS sequence"/>
</dbReference>
<evidence type="ECO:0000256" key="3">
    <source>
        <dbReference type="ARBA" id="ARBA00022691"/>
    </source>
</evidence>
<protein>
    <submittedName>
        <fullName evidence="6">Methyltransferase</fullName>
    </submittedName>
</protein>
<dbReference type="Gene3D" id="3.40.50.150">
    <property type="entry name" value="Vaccinia Virus protein VP39"/>
    <property type="match status" value="1"/>
</dbReference>
<dbReference type="OrthoDB" id="582216at2"/>
<dbReference type="PANTHER" id="PTHR43712:SF2">
    <property type="entry name" value="O-METHYLTRANSFERASE CICE"/>
    <property type="match status" value="1"/>
</dbReference>
<sequence>MDERKQGPVTREALFAVMQAYKNTSLLRTGIELGVFPLLTEPASAETVAVAAGAEPRGMRILLNALAALKLVEARDHRYWLAPGVDDLLIPSRPGYVGDMIHVFASDFEWDALKRLPEAVRKGGTVMDQHAETPEYSYWEDFAAYAPIVAKPTAQVLADALSPWAGDRTNLDVLDMASGHGVYGATVAQRFPQARVWALDWANVLPFAQEQAEHAGVGDRLSLIAGDMFEVPLGGPYDVVLITNVLHHFSPERATELLTRARSVLKPDGRLGLVGFTTTDAPPGEEPAAHLFSVLMLAWTSEGEVHSEATYGEMLQRAGFGPAVRHAVPGLPFRVLTAAPV</sequence>
<dbReference type="Gene3D" id="1.10.10.10">
    <property type="entry name" value="Winged helix-like DNA-binding domain superfamily/Winged helix DNA-binding domain"/>
    <property type="match status" value="1"/>
</dbReference>
<feature type="domain" description="O-methyltransferase dimerisation" evidence="5">
    <location>
        <begin position="17"/>
        <end position="79"/>
    </location>
</feature>
<dbReference type="SUPFAM" id="SSF53335">
    <property type="entry name" value="S-adenosyl-L-methionine-dependent methyltransferases"/>
    <property type="match status" value="1"/>
</dbReference>
<dbReference type="AlphaFoldDB" id="A0A2W2EPQ5"/>
<proteinExistence type="predicted"/>
<dbReference type="InterPro" id="IPR029063">
    <property type="entry name" value="SAM-dependent_MTases_sf"/>
</dbReference>
<feature type="domain" description="O-methyltransferase C-terminal" evidence="4">
    <location>
        <begin position="173"/>
        <end position="320"/>
    </location>
</feature>
<dbReference type="EMBL" id="POUD01000048">
    <property type="protein sequence ID" value="PZG18729.1"/>
    <property type="molecule type" value="Genomic_DNA"/>
</dbReference>
<keyword evidence="3" id="KW-0949">S-adenosyl-L-methionine</keyword>
<evidence type="ECO:0000259" key="5">
    <source>
        <dbReference type="Pfam" id="PF08100"/>
    </source>
</evidence>
<dbReference type="InterPro" id="IPR036390">
    <property type="entry name" value="WH_DNA-bd_sf"/>
</dbReference>
<dbReference type="CDD" id="cd02440">
    <property type="entry name" value="AdoMet_MTases"/>
    <property type="match status" value="1"/>
</dbReference>
<dbReference type="SUPFAM" id="SSF46785">
    <property type="entry name" value="Winged helix' DNA-binding domain"/>
    <property type="match status" value="1"/>
</dbReference>
<evidence type="ECO:0000313" key="6">
    <source>
        <dbReference type="EMBL" id="PZG18729.1"/>
    </source>
</evidence>
<organism evidence="6 7">
    <name type="scientific">Nonomuraea aridisoli</name>
    <dbReference type="NCBI Taxonomy" id="2070368"/>
    <lineage>
        <taxon>Bacteria</taxon>
        <taxon>Bacillati</taxon>
        <taxon>Actinomycetota</taxon>
        <taxon>Actinomycetes</taxon>
        <taxon>Streptosporangiales</taxon>
        <taxon>Streptosporangiaceae</taxon>
        <taxon>Nonomuraea</taxon>
    </lineage>
</organism>
<reference evidence="6 7" key="1">
    <citation type="submission" date="2018-01" db="EMBL/GenBank/DDBJ databases">
        <title>Draft genome sequence of Nonomuraea sp. KC333.</title>
        <authorList>
            <person name="Sahin N."/>
            <person name="Saygin H."/>
            <person name="Ay H."/>
        </authorList>
    </citation>
    <scope>NUCLEOTIDE SEQUENCE [LARGE SCALE GENOMIC DNA]</scope>
    <source>
        <strain evidence="6 7">KC333</strain>
    </source>
</reference>
<evidence type="ECO:0000256" key="1">
    <source>
        <dbReference type="ARBA" id="ARBA00022603"/>
    </source>
</evidence>
<dbReference type="PANTHER" id="PTHR43712">
    <property type="entry name" value="PUTATIVE (AFU_ORTHOLOGUE AFUA_4G14580)-RELATED"/>
    <property type="match status" value="1"/>
</dbReference>
<dbReference type="PROSITE" id="PS51683">
    <property type="entry name" value="SAM_OMT_II"/>
    <property type="match status" value="1"/>
</dbReference>
<dbReference type="InterPro" id="IPR001077">
    <property type="entry name" value="COMT_C"/>
</dbReference>
<dbReference type="GO" id="GO:0046983">
    <property type="term" value="F:protein dimerization activity"/>
    <property type="evidence" value="ECO:0007669"/>
    <property type="project" value="InterPro"/>
</dbReference>
<keyword evidence="2 6" id="KW-0808">Transferase</keyword>
<dbReference type="InterPro" id="IPR036388">
    <property type="entry name" value="WH-like_DNA-bd_sf"/>
</dbReference>
<dbReference type="InterPro" id="IPR012967">
    <property type="entry name" value="COMT_dimerisation"/>
</dbReference>
<evidence type="ECO:0000259" key="4">
    <source>
        <dbReference type="Pfam" id="PF00891"/>
    </source>
</evidence>
<dbReference type="InterPro" id="IPR016461">
    <property type="entry name" value="COMT-like"/>
</dbReference>
<dbReference type="GO" id="GO:0008171">
    <property type="term" value="F:O-methyltransferase activity"/>
    <property type="evidence" value="ECO:0007669"/>
    <property type="project" value="InterPro"/>
</dbReference>
<keyword evidence="1 6" id="KW-0489">Methyltransferase</keyword>
<dbReference type="Pfam" id="PF00891">
    <property type="entry name" value="Methyltransf_2"/>
    <property type="match status" value="1"/>
</dbReference>
<comment type="caution">
    <text evidence="6">The sequence shown here is derived from an EMBL/GenBank/DDBJ whole genome shotgun (WGS) entry which is preliminary data.</text>
</comment>
<gene>
    <name evidence="6" type="ORF">C1J01_14165</name>
</gene>
<accession>A0A2W2EPQ5</accession>
<evidence type="ECO:0000313" key="7">
    <source>
        <dbReference type="Proteomes" id="UP000249304"/>
    </source>
</evidence>